<proteinExistence type="predicted"/>
<dbReference type="EMBL" id="CATNWA010005877">
    <property type="protein sequence ID" value="CAI9550920.1"/>
    <property type="molecule type" value="Genomic_DNA"/>
</dbReference>
<name>A0ABN9BTY5_9NEOB</name>
<organism evidence="1 2">
    <name type="scientific">Staurois parvus</name>
    <dbReference type="NCBI Taxonomy" id="386267"/>
    <lineage>
        <taxon>Eukaryota</taxon>
        <taxon>Metazoa</taxon>
        <taxon>Chordata</taxon>
        <taxon>Craniata</taxon>
        <taxon>Vertebrata</taxon>
        <taxon>Euteleostomi</taxon>
        <taxon>Amphibia</taxon>
        <taxon>Batrachia</taxon>
        <taxon>Anura</taxon>
        <taxon>Neobatrachia</taxon>
        <taxon>Ranoidea</taxon>
        <taxon>Ranidae</taxon>
        <taxon>Staurois</taxon>
    </lineage>
</organism>
<evidence type="ECO:0000313" key="1">
    <source>
        <dbReference type="EMBL" id="CAI9550920.1"/>
    </source>
</evidence>
<accession>A0ABN9BTY5</accession>
<evidence type="ECO:0000313" key="2">
    <source>
        <dbReference type="Proteomes" id="UP001162483"/>
    </source>
</evidence>
<protein>
    <submittedName>
        <fullName evidence="1">Uncharacterized protein</fullName>
    </submittedName>
</protein>
<gene>
    <name evidence="1" type="ORF">SPARVUS_LOCUS3648343</name>
</gene>
<reference evidence="1" key="1">
    <citation type="submission" date="2023-05" db="EMBL/GenBank/DDBJ databases">
        <authorList>
            <person name="Stuckert A."/>
        </authorList>
    </citation>
    <scope>NUCLEOTIDE SEQUENCE</scope>
</reference>
<sequence length="48" mass="5236">MQLLGHGHTVADFCVLWASECADPALSFYVACHFVVELLLFPVASTLL</sequence>
<keyword evidence="2" id="KW-1185">Reference proteome</keyword>
<dbReference type="Proteomes" id="UP001162483">
    <property type="component" value="Unassembled WGS sequence"/>
</dbReference>
<comment type="caution">
    <text evidence="1">The sequence shown here is derived from an EMBL/GenBank/DDBJ whole genome shotgun (WGS) entry which is preliminary data.</text>
</comment>